<reference evidence="1" key="1">
    <citation type="journal article" date="2020" name="Nature">
        <title>Giant virus diversity and host interactions through global metagenomics.</title>
        <authorList>
            <person name="Schulz F."/>
            <person name="Roux S."/>
            <person name="Paez-Espino D."/>
            <person name="Jungbluth S."/>
            <person name="Walsh D.A."/>
            <person name="Denef V.J."/>
            <person name="McMahon K.D."/>
            <person name="Konstantinidis K.T."/>
            <person name="Eloe-Fadrosh E.A."/>
            <person name="Kyrpides N.C."/>
            <person name="Woyke T."/>
        </authorList>
    </citation>
    <scope>NUCLEOTIDE SEQUENCE</scope>
    <source>
        <strain evidence="1">GVMAG-M-3300027833-19</strain>
    </source>
</reference>
<dbReference type="EMBL" id="MN740510">
    <property type="protein sequence ID" value="QHU30604.1"/>
    <property type="molecule type" value="Genomic_DNA"/>
</dbReference>
<protein>
    <submittedName>
        <fullName evidence="1">Uncharacterized protein</fullName>
    </submittedName>
</protein>
<dbReference type="AlphaFoldDB" id="A0A6C0LM32"/>
<sequence>MKRVDIYKKKCIECGIIFNKSTFIGEIMGRGNYIRKCETCEPLGCSICKLPYTVDKIVYNGTFKTYRPGCKCINVNYDIDLNKLIVTDTRDEIIDIKYNRPDGFEWIYDKKNKIYYLTHDSINYHSVRFYPYRPECKITDGKLSIYNPLYLRKKCVIIGYVFKKLDIFPVDVIKEIIKNIVYKNKLLILYSAGLQRSCKYKIDTQFNQQMWNSLVDYKVKYILMNTGINL</sequence>
<name>A0A6C0LM32_9ZZZZ</name>
<evidence type="ECO:0000313" key="1">
    <source>
        <dbReference type="EMBL" id="QHU30604.1"/>
    </source>
</evidence>
<accession>A0A6C0LM32</accession>
<proteinExistence type="predicted"/>
<organism evidence="1">
    <name type="scientific">viral metagenome</name>
    <dbReference type="NCBI Taxonomy" id="1070528"/>
    <lineage>
        <taxon>unclassified sequences</taxon>
        <taxon>metagenomes</taxon>
        <taxon>organismal metagenomes</taxon>
    </lineage>
</organism>